<dbReference type="AlphaFoldDB" id="A0A2I1DB93"/>
<dbReference type="VEuPathDB" id="FungiDB:P168DRAFT_89119"/>
<evidence type="ECO:0000313" key="2">
    <source>
        <dbReference type="EMBL" id="PKY07135.1"/>
    </source>
</evidence>
<protein>
    <recommendedName>
        <fullName evidence="4">Secreted protein</fullName>
    </recommendedName>
</protein>
<name>A0A2I1DB93_ASPC2</name>
<keyword evidence="3" id="KW-1185">Reference proteome</keyword>
<dbReference type="Proteomes" id="UP000234254">
    <property type="component" value="Unassembled WGS sequence"/>
</dbReference>
<comment type="caution">
    <text evidence="2">The sequence shown here is derived from an EMBL/GenBank/DDBJ whole genome shotgun (WGS) entry which is preliminary data.</text>
</comment>
<evidence type="ECO:0000256" key="1">
    <source>
        <dbReference type="SAM" id="SignalP"/>
    </source>
</evidence>
<dbReference type="EMBL" id="MSFM01000002">
    <property type="protein sequence ID" value="PKY07135.1"/>
    <property type="molecule type" value="Genomic_DNA"/>
</dbReference>
<accession>A0A2I1DB93</accession>
<feature type="signal peptide" evidence="1">
    <location>
        <begin position="1"/>
        <end position="25"/>
    </location>
</feature>
<dbReference type="RefSeq" id="XP_024695729.1">
    <property type="nucleotide sequence ID" value="XM_024842199.1"/>
</dbReference>
<feature type="chain" id="PRO_5014168223" description="Secreted protein" evidence="1">
    <location>
        <begin position="26"/>
        <end position="131"/>
    </location>
</feature>
<reference evidence="2" key="1">
    <citation type="submission" date="2016-12" db="EMBL/GenBank/DDBJ databases">
        <title>The genomes of Aspergillus section Nigri reveals drivers in fungal speciation.</title>
        <authorList>
            <consortium name="DOE Joint Genome Institute"/>
            <person name="Vesth T.C."/>
            <person name="Nybo J."/>
            <person name="Theobald S."/>
            <person name="Brandl J."/>
            <person name="Frisvad J.C."/>
            <person name="Nielsen K.F."/>
            <person name="Lyhne E.K."/>
            <person name="Kogle M.E."/>
            <person name="Kuo A."/>
            <person name="Riley R."/>
            <person name="Clum A."/>
            <person name="Nolan M."/>
            <person name="Lipzen A."/>
            <person name="Salamov A."/>
            <person name="Henrissat B."/>
            <person name="Wiebenga A."/>
            <person name="De vries R.P."/>
            <person name="Grigoriev I.V."/>
            <person name="Mortensen U.H."/>
            <person name="Andersen M.R."/>
            <person name="Baker S.E."/>
        </authorList>
    </citation>
    <scope>NUCLEOTIDE SEQUENCE</scope>
    <source>
        <strain evidence="2">IBT 28561</strain>
    </source>
</reference>
<keyword evidence="1" id="KW-0732">Signal</keyword>
<gene>
    <name evidence="2" type="ORF">P168DRAFT_89119</name>
</gene>
<evidence type="ECO:0000313" key="3">
    <source>
        <dbReference type="Proteomes" id="UP000234254"/>
    </source>
</evidence>
<proteinExistence type="predicted"/>
<organism evidence="2 3">
    <name type="scientific">Aspergillus campestris (strain IBT 28561)</name>
    <dbReference type="NCBI Taxonomy" id="1392248"/>
    <lineage>
        <taxon>Eukaryota</taxon>
        <taxon>Fungi</taxon>
        <taxon>Dikarya</taxon>
        <taxon>Ascomycota</taxon>
        <taxon>Pezizomycotina</taxon>
        <taxon>Eurotiomycetes</taxon>
        <taxon>Eurotiomycetidae</taxon>
        <taxon>Eurotiales</taxon>
        <taxon>Aspergillaceae</taxon>
        <taxon>Aspergillus</taxon>
        <taxon>Aspergillus subgen. Circumdati</taxon>
    </lineage>
</organism>
<dbReference type="GeneID" id="36549728"/>
<sequence>MYGLRGRSLVLPWAVVLQIPSRVVGSRRGRGRRSALHQSGIRRLMDCRTQPLAQSKLNQVGGGVDREWTGSGQRGWIPTGSGLVGRERCKRVQEVQASFVVRLPGRRSVRERVMILGAKQSLLLARSTLMD</sequence>
<evidence type="ECO:0008006" key="4">
    <source>
        <dbReference type="Google" id="ProtNLM"/>
    </source>
</evidence>